<keyword evidence="1" id="KW-1133">Transmembrane helix</keyword>
<proteinExistence type="predicted"/>
<keyword evidence="1" id="KW-0812">Transmembrane</keyword>
<name>A0A8S5V000_9CAUD</name>
<reference evidence="2" key="1">
    <citation type="journal article" date="2021" name="Proc. Natl. Acad. Sci. U.S.A.">
        <title>A Catalog of Tens of Thousands of Viruses from Human Metagenomes Reveals Hidden Associations with Chronic Diseases.</title>
        <authorList>
            <person name="Tisza M.J."/>
            <person name="Buck C.B."/>
        </authorList>
    </citation>
    <scope>NUCLEOTIDE SEQUENCE</scope>
    <source>
        <strain evidence="2">CtJT77</strain>
    </source>
</reference>
<dbReference type="EMBL" id="BK016174">
    <property type="protein sequence ID" value="DAF99934.1"/>
    <property type="molecule type" value="Genomic_DNA"/>
</dbReference>
<keyword evidence="1" id="KW-0472">Membrane</keyword>
<accession>A0A8S5V000</accession>
<feature type="transmembrane region" description="Helical" evidence="1">
    <location>
        <begin position="36"/>
        <end position="54"/>
    </location>
</feature>
<sequence length="121" mass="14061">MRPYLRKEITIMLEKQKEWCHDKVEKGKKWLKKNKGAIGFGLGAATMTALYLLAEKLDEPQKGNITFTRRLEDDKPDIIASVYYKNRFGKEKNPLSIRYSYADSELKELCDNLNQVVYPGD</sequence>
<organism evidence="2">
    <name type="scientific">Siphoviridae sp. ctJT77</name>
    <dbReference type="NCBI Taxonomy" id="2825432"/>
    <lineage>
        <taxon>Viruses</taxon>
        <taxon>Duplodnaviria</taxon>
        <taxon>Heunggongvirae</taxon>
        <taxon>Uroviricota</taxon>
        <taxon>Caudoviricetes</taxon>
    </lineage>
</organism>
<evidence type="ECO:0000313" key="2">
    <source>
        <dbReference type="EMBL" id="DAF99934.1"/>
    </source>
</evidence>
<evidence type="ECO:0000256" key="1">
    <source>
        <dbReference type="SAM" id="Phobius"/>
    </source>
</evidence>
<protein>
    <submittedName>
        <fullName evidence="2">Picornaviridae P3A protein</fullName>
    </submittedName>
</protein>